<evidence type="ECO:0000313" key="6">
    <source>
        <dbReference type="Proteomes" id="UP000199512"/>
    </source>
</evidence>
<evidence type="ECO:0000256" key="3">
    <source>
        <dbReference type="ARBA" id="ARBA00023163"/>
    </source>
</evidence>
<keyword evidence="1" id="KW-0805">Transcription regulation</keyword>
<evidence type="ECO:0000313" key="5">
    <source>
        <dbReference type="EMBL" id="SEN22203.1"/>
    </source>
</evidence>
<dbReference type="AlphaFoldDB" id="A0A1H8ERT1"/>
<dbReference type="Pfam" id="PF12833">
    <property type="entry name" value="HTH_18"/>
    <property type="match status" value="1"/>
</dbReference>
<dbReference type="PANTHER" id="PTHR43280:SF2">
    <property type="entry name" value="HTH-TYPE TRANSCRIPTIONAL REGULATOR EXSA"/>
    <property type="match status" value="1"/>
</dbReference>
<dbReference type="PRINTS" id="PR00032">
    <property type="entry name" value="HTHARAC"/>
</dbReference>
<dbReference type="Proteomes" id="UP000199512">
    <property type="component" value="Unassembled WGS sequence"/>
</dbReference>
<organism evidence="5 6">
    <name type="scientific">Peptostreptococcus russellii</name>
    <dbReference type="NCBI Taxonomy" id="215200"/>
    <lineage>
        <taxon>Bacteria</taxon>
        <taxon>Bacillati</taxon>
        <taxon>Bacillota</taxon>
        <taxon>Clostridia</taxon>
        <taxon>Peptostreptococcales</taxon>
        <taxon>Peptostreptococcaceae</taxon>
        <taxon>Peptostreptococcus</taxon>
    </lineage>
</organism>
<gene>
    <name evidence="5" type="ORF">SAMN05216454_101224</name>
</gene>
<dbReference type="EMBL" id="FODF01000001">
    <property type="protein sequence ID" value="SEN22203.1"/>
    <property type="molecule type" value="Genomic_DNA"/>
</dbReference>
<keyword evidence="6" id="KW-1185">Reference proteome</keyword>
<reference evidence="5 6" key="1">
    <citation type="submission" date="2016-10" db="EMBL/GenBank/DDBJ databases">
        <authorList>
            <person name="de Groot N.N."/>
        </authorList>
    </citation>
    <scope>NUCLEOTIDE SEQUENCE [LARGE SCALE GENOMIC DNA]</scope>
    <source>
        <strain evidence="5 6">Calf135</strain>
    </source>
</reference>
<dbReference type="PROSITE" id="PS01124">
    <property type="entry name" value="HTH_ARAC_FAMILY_2"/>
    <property type="match status" value="1"/>
</dbReference>
<proteinExistence type="predicted"/>
<dbReference type="SMART" id="SM00342">
    <property type="entry name" value="HTH_ARAC"/>
    <property type="match status" value="1"/>
</dbReference>
<name>A0A1H8ERT1_9FIRM</name>
<dbReference type="OrthoDB" id="1677563at2"/>
<dbReference type="InterPro" id="IPR009057">
    <property type="entry name" value="Homeodomain-like_sf"/>
</dbReference>
<dbReference type="SUPFAM" id="SSF46689">
    <property type="entry name" value="Homeodomain-like"/>
    <property type="match status" value="2"/>
</dbReference>
<evidence type="ECO:0000259" key="4">
    <source>
        <dbReference type="PROSITE" id="PS01124"/>
    </source>
</evidence>
<keyword evidence="2" id="KW-0238">DNA-binding</keyword>
<dbReference type="STRING" id="215200.SAMN05216454_101224"/>
<dbReference type="RefSeq" id="WP_091973521.1">
    <property type="nucleotide sequence ID" value="NZ_FODF01000001.1"/>
</dbReference>
<dbReference type="InterPro" id="IPR020449">
    <property type="entry name" value="Tscrpt_reg_AraC-type_HTH"/>
</dbReference>
<evidence type="ECO:0000256" key="2">
    <source>
        <dbReference type="ARBA" id="ARBA00023125"/>
    </source>
</evidence>
<protein>
    <submittedName>
        <fullName evidence="5">Helix-turn-helix domain-containing protein</fullName>
    </submittedName>
</protein>
<evidence type="ECO:0000256" key="1">
    <source>
        <dbReference type="ARBA" id="ARBA00023015"/>
    </source>
</evidence>
<keyword evidence="3" id="KW-0804">Transcription</keyword>
<dbReference type="Gene3D" id="1.10.10.60">
    <property type="entry name" value="Homeodomain-like"/>
    <property type="match status" value="2"/>
</dbReference>
<dbReference type="GO" id="GO:0003700">
    <property type="term" value="F:DNA-binding transcription factor activity"/>
    <property type="evidence" value="ECO:0007669"/>
    <property type="project" value="InterPro"/>
</dbReference>
<feature type="domain" description="HTH araC/xylS-type" evidence="4">
    <location>
        <begin position="125"/>
        <end position="223"/>
    </location>
</feature>
<dbReference type="PANTHER" id="PTHR43280">
    <property type="entry name" value="ARAC-FAMILY TRANSCRIPTIONAL REGULATOR"/>
    <property type="match status" value="1"/>
</dbReference>
<dbReference type="GO" id="GO:0043565">
    <property type="term" value="F:sequence-specific DNA binding"/>
    <property type="evidence" value="ECO:0007669"/>
    <property type="project" value="InterPro"/>
</dbReference>
<accession>A0A1H8ERT1</accession>
<sequence>MDNLNILDKEEIVDININYKALCENLVRGNFENSYIEFERCISSWIEKNNLVVFRAFLNSLNYAIYYYVLYTYNKTFNRSCIHCTMLMHREINKDNVIKIARSIIDEYYDEMIEERIIVTNPLLQEVFELIEDKISEIINLDLIAKEIHVNKSYLSKTFKANTGYTFSEYVNNRKINRARNLLINSEKTISQICKECGYKNTTYFSSLFSKKTGFSPTSFRKNSSNFKENIK</sequence>
<dbReference type="InterPro" id="IPR018060">
    <property type="entry name" value="HTH_AraC"/>
</dbReference>